<evidence type="ECO:0000256" key="2">
    <source>
        <dbReference type="ARBA" id="ARBA00023125"/>
    </source>
</evidence>
<sequence length="249" mass="28267">MGAIENYFVTDIGNLSETEKYVFYYLDEHPNLVKKLTLSEIAEKLNTSNTTIIRMTKKLGLDGFSNFKYLVERIVSDTQIVPQKDLAERYRSYLDAVITGTDLDKLTYIAQKIHGASTLYVAGVGITKPIAEYVAKRFLQLNKSTLYTYESHLIELMPTFTKKDDIVLFLSMSGETKTIIQAVKKMNYVERVDLFSITNNGNSTLAKLTDVTLSSSMPTNIYENYDITSRSALMLQADLLIETYLGLYF</sequence>
<comment type="caution">
    <text evidence="7">The sequence shown here is derived from an EMBL/GenBank/DDBJ whole genome shotgun (WGS) entry which is preliminary data.</text>
</comment>
<protein>
    <submittedName>
        <fullName evidence="7">Phosphosugar-binding protein</fullName>
    </submittedName>
    <submittedName>
        <fullName evidence="6">RpiR family transcriptional regulator</fullName>
    </submittedName>
</protein>
<keyword evidence="8" id="KW-1185">Reference proteome</keyword>
<dbReference type="PATRIC" id="fig|417368.6.peg.1370"/>
<dbReference type="EMBL" id="LWMN01000010">
    <property type="protein sequence ID" value="OAQ56305.1"/>
    <property type="molecule type" value="Genomic_DNA"/>
</dbReference>
<dbReference type="Pfam" id="PF01380">
    <property type="entry name" value="SIS"/>
    <property type="match status" value="1"/>
</dbReference>
<dbReference type="CDD" id="cd05013">
    <property type="entry name" value="SIS_RpiR"/>
    <property type="match status" value="1"/>
</dbReference>
<dbReference type="GeneID" id="77487172"/>
<dbReference type="InterPro" id="IPR047640">
    <property type="entry name" value="RpiR-like"/>
</dbReference>
<dbReference type="Gene3D" id="1.10.10.10">
    <property type="entry name" value="Winged helix-like DNA-binding domain superfamily/Winged helix DNA-binding domain"/>
    <property type="match status" value="1"/>
</dbReference>
<dbReference type="Proteomes" id="UP000321361">
    <property type="component" value="Unassembled WGS sequence"/>
</dbReference>
<proteinExistence type="predicted"/>
<dbReference type="SUPFAM" id="SSF46689">
    <property type="entry name" value="Homeodomain-like"/>
    <property type="match status" value="1"/>
</dbReference>
<gene>
    <name evidence="7" type="ORF">A6E74_02525</name>
    <name evidence="6" type="ORF">ETH01_24040</name>
</gene>
<reference evidence="7 8" key="1">
    <citation type="submission" date="2016-04" db="EMBL/GenBank/DDBJ databases">
        <title>Draft genome of an Enterococcus thailandicus strain isolated from bovine feces.</title>
        <authorList>
            <person name="Beukers A.G."/>
            <person name="Zaheer R."/>
            <person name="Goji N."/>
            <person name="Cook S.R."/>
            <person name="Amoako K."/>
            <person name="Chaves A.V."/>
            <person name="Ward M.P."/>
            <person name="Mcallister T.A."/>
        </authorList>
    </citation>
    <scope>NUCLEOTIDE SEQUENCE [LARGE SCALE GENOMIC DNA]</scope>
    <source>
        <strain evidence="7 8">F0711D 46</strain>
    </source>
</reference>
<dbReference type="InterPro" id="IPR035472">
    <property type="entry name" value="RpiR-like_SIS"/>
</dbReference>
<dbReference type="AlphaFoldDB" id="A0A179ESU0"/>
<evidence type="ECO:0000256" key="1">
    <source>
        <dbReference type="ARBA" id="ARBA00023015"/>
    </source>
</evidence>
<dbReference type="KEGG" id="eth:CK496_05910"/>
<dbReference type="Pfam" id="PF01418">
    <property type="entry name" value="HTH_6"/>
    <property type="match status" value="1"/>
</dbReference>
<dbReference type="PANTHER" id="PTHR30514:SF10">
    <property type="entry name" value="MURR_RPIR FAMILY TRANSCRIPTIONAL REGULATOR"/>
    <property type="match status" value="1"/>
</dbReference>
<dbReference type="PROSITE" id="PS51071">
    <property type="entry name" value="HTH_RPIR"/>
    <property type="match status" value="1"/>
</dbReference>
<dbReference type="InterPro" id="IPR000281">
    <property type="entry name" value="HTH_RpiR"/>
</dbReference>
<dbReference type="GO" id="GO:0003700">
    <property type="term" value="F:DNA-binding transcription factor activity"/>
    <property type="evidence" value="ECO:0007669"/>
    <property type="project" value="InterPro"/>
</dbReference>
<keyword evidence="3" id="KW-0804">Transcription</keyword>
<dbReference type="GO" id="GO:0003677">
    <property type="term" value="F:DNA binding"/>
    <property type="evidence" value="ECO:0007669"/>
    <property type="project" value="UniProtKB-KW"/>
</dbReference>
<evidence type="ECO:0000313" key="7">
    <source>
        <dbReference type="EMBL" id="OAQ56305.1"/>
    </source>
</evidence>
<dbReference type="SUPFAM" id="SSF53697">
    <property type="entry name" value="SIS domain"/>
    <property type="match status" value="1"/>
</dbReference>
<dbReference type="Gene3D" id="3.40.50.10490">
    <property type="entry name" value="Glucose-6-phosphate isomerase like protein, domain 1"/>
    <property type="match status" value="1"/>
</dbReference>
<evidence type="ECO:0000313" key="6">
    <source>
        <dbReference type="EMBL" id="GEK38117.1"/>
    </source>
</evidence>
<feature type="domain" description="HTH rpiR-type" evidence="4">
    <location>
        <begin position="2"/>
        <end position="78"/>
    </location>
</feature>
<dbReference type="InterPro" id="IPR036388">
    <property type="entry name" value="WH-like_DNA-bd_sf"/>
</dbReference>
<reference evidence="6 9" key="2">
    <citation type="submission" date="2019-07" db="EMBL/GenBank/DDBJ databases">
        <title>Whole genome shotgun sequence of Enterococcus thailandicus NBRC 101867.</title>
        <authorList>
            <person name="Hosoyama A."/>
            <person name="Uohara A."/>
            <person name="Ohji S."/>
            <person name="Ichikawa N."/>
        </authorList>
    </citation>
    <scope>NUCLEOTIDE SEQUENCE [LARGE SCALE GENOMIC DNA]</scope>
    <source>
        <strain evidence="6 9">NBRC 101867</strain>
    </source>
</reference>
<dbReference type="PANTHER" id="PTHR30514">
    <property type="entry name" value="GLUCOKINASE"/>
    <property type="match status" value="1"/>
</dbReference>
<dbReference type="EMBL" id="BJUG01000017">
    <property type="protein sequence ID" value="GEK38117.1"/>
    <property type="molecule type" value="Genomic_DNA"/>
</dbReference>
<name>A0A179ESU0_ENTTH</name>
<organism evidence="7 8">
    <name type="scientific">Enterococcus thailandicus</name>
    <dbReference type="NCBI Taxonomy" id="417368"/>
    <lineage>
        <taxon>Bacteria</taxon>
        <taxon>Bacillati</taxon>
        <taxon>Bacillota</taxon>
        <taxon>Bacilli</taxon>
        <taxon>Lactobacillales</taxon>
        <taxon>Enterococcaceae</taxon>
        <taxon>Enterococcus</taxon>
    </lineage>
</organism>
<dbReference type="GO" id="GO:0097367">
    <property type="term" value="F:carbohydrate derivative binding"/>
    <property type="evidence" value="ECO:0007669"/>
    <property type="project" value="InterPro"/>
</dbReference>
<dbReference type="OrthoDB" id="1648815at2"/>
<dbReference type="InterPro" id="IPR009057">
    <property type="entry name" value="Homeodomain-like_sf"/>
</dbReference>
<evidence type="ECO:0000259" key="5">
    <source>
        <dbReference type="PROSITE" id="PS51464"/>
    </source>
</evidence>
<keyword evidence="2" id="KW-0238">DNA-binding</keyword>
<feature type="domain" description="SIS" evidence="5">
    <location>
        <begin position="109"/>
        <end position="249"/>
    </location>
</feature>
<dbReference type="InterPro" id="IPR001347">
    <property type="entry name" value="SIS_dom"/>
</dbReference>
<dbReference type="PROSITE" id="PS51464">
    <property type="entry name" value="SIS"/>
    <property type="match status" value="1"/>
</dbReference>
<evidence type="ECO:0000313" key="9">
    <source>
        <dbReference type="Proteomes" id="UP000321361"/>
    </source>
</evidence>
<evidence type="ECO:0000256" key="3">
    <source>
        <dbReference type="ARBA" id="ARBA00023163"/>
    </source>
</evidence>
<accession>A0A179ESU0</accession>
<keyword evidence="1" id="KW-0805">Transcription regulation</keyword>
<evidence type="ECO:0000259" key="4">
    <source>
        <dbReference type="PROSITE" id="PS51071"/>
    </source>
</evidence>
<dbReference type="RefSeq" id="WP_067481850.1">
    <property type="nucleotide sequence ID" value="NZ_BJUG01000017.1"/>
</dbReference>
<evidence type="ECO:0000313" key="8">
    <source>
        <dbReference type="Proteomes" id="UP000078516"/>
    </source>
</evidence>
<dbReference type="Proteomes" id="UP000078516">
    <property type="component" value="Unassembled WGS sequence"/>
</dbReference>
<dbReference type="GO" id="GO:1901135">
    <property type="term" value="P:carbohydrate derivative metabolic process"/>
    <property type="evidence" value="ECO:0007669"/>
    <property type="project" value="InterPro"/>
</dbReference>
<dbReference type="InterPro" id="IPR046348">
    <property type="entry name" value="SIS_dom_sf"/>
</dbReference>